<sequence length="65" mass="7890">MNLMRIRMHHLIEQIPDEDLQSVWEVVQALHFDCYMLKAMGKVKRSQHPWDILTHDEAIRLLMFM</sequence>
<evidence type="ECO:0000313" key="2">
    <source>
        <dbReference type="Proteomes" id="UP000662185"/>
    </source>
</evidence>
<dbReference type="AlphaFoldDB" id="A0A926WH89"/>
<protein>
    <submittedName>
        <fullName evidence="1">Uncharacterized protein</fullName>
    </submittedName>
</protein>
<evidence type="ECO:0000313" key="1">
    <source>
        <dbReference type="EMBL" id="MBD2293744.1"/>
    </source>
</evidence>
<dbReference type="EMBL" id="JACJQU010000004">
    <property type="protein sequence ID" value="MBD2293744.1"/>
    <property type="molecule type" value="Genomic_DNA"/>
</dbReference>
<accession>A0A926WH89</accession>
<keyword evidence="2" id="KW-1185">Reference proteome</keyword>
<name>A0A926WH89_9NOST</name>
<organism evidence="1 2">
    <name type="scientific">Anabaena sphaerica FACHB-251</name>
    <dbReference type="NCBI Taxonomy" id="2692883"/>
    <lineage>
        <taxon>Bacteria</taxon>
        <taxon>Bacillati</taxon>
        <taxon>Cyanobacteriota</taxon>
        <taxon>Cyanophyceae</taxon>
        <taxon>Nostocales</taxon>
        <taxon>Nostocaceae</taxon>
        <taxon>Anabaena</taxon>
    </lineage>
</organism>
<reference evidence="2" key="1">
    <citation type="journal article" date="2020" name="ISME J.">
        <title>Comparative genomics reveals insights into cyanobacterial evolution and habitat adaptation.</title>
        <authorList>
            <person name="Chen M.Y."/>
            <person name="Teng W.K."/>
            <person name="Zhao L."/>
            <person name="Hu C.X."/>
            <person name="Zhou Y.K."/>
            <person name="Han B.P."/>
            <person name="Song L.R."/>
            <person name="Shu W.S."/>
        </authorList>
    </citation>
    <scope>NUCLEOTIDE SEQUENCE [LARGE SCALE GENOMIC DNA]</scope>
    <source>
        <strain evidence="2">FACHB-251</strain>
    </source>
</reference>
<proteinExistence type="predicted"/>
<dbReference type="RefSeq" id="WP_190559838.1">
    <property type="nucleotide sequence ID" value="NZ_JACJQU010000004.1"/>
</dbReference>
<comment type="caution">
    <text evidence="1">The sequence shown here is derived from an EMBL/GenBank/DDBJ whole genome shotgun (WGS) entry which is preliminary data.</text>
</comment>
<gene>
    <name evidence="1" type="ORF">H6G06_09630</name>
</gene>
<dbReference type="Proteomes" id="UP000662185">
    <property type="component" value="Unassembled WGS sequence"/>
</dbReference>